<dbReference type="InterPro" id="IPR036412">
    <property type="entry name" value="HAD-like_sf"/>
</dbReference>
<dbReference type="SUPFAM" id="SSF81660">
    <property type="entry name" value="Metal cation-transporting ATPase, ATP-binding domain N"/>
    <property type="match status" value="1"/>
</dbReference>
<dbReference type="InterPro" id="IPR001757">
    <property type="entry name" value="P_typ_ATPase"/>
</dbReference>
<feature type="transmembrane region" description="Helical" evidence="10">
    <location>
        <begin position="622"/>
        <end position="645"/>
    </location>
</feature>
<gene>
    <name evidence="11" type="ORF">CHARACLAT_018914</name>
</gene>
<keyword evidence="5" id="KW-0067">ATP-binding</keyword>
<feature type="transmembrane region" description="Helical" evidence="10">
    <location>
        <begin position="414"/>
        <end position="438"/>
    </location>
</feature>
<dbReference type="PANTHER" id="PTHR45630">
    <property type="entry name" value="CATION-TRANSPORTING ATPASE-RELATED"/>
    <property type="match status" value="1"/>
</dbReference>
<evidence type="ECO:0000256" key="5">
    <source>
        <dbReference type="ARBA" id="ARBA00022840"/>
    </source>
</evidence>
<keyword evidence="12" id="KW-1185">Reference proteome</keyword>
<reference evidence="11 12" key="1">
    <citation type="submission" date="2021-06" db="EMBL/GenBank/DDBJ databases">
        <authorList>
            <person name="Palmer J.M."/>
        </authorList>
    </citation>
    <scope>NUCLEOTIDE SEQUENCE [LARGE SCALE GENOMIC DNA]</scope>
    <source>
        <strain evidence="11 12">CL_MEX2019</strain>
        <tissue evidence="11">Muscle</tissue>
    </source>
</reference>
<sequence length="729" mass="81648">TGTLTEDGLDLWGIQRVENESFVAPELGVGEEGLMNTAFVACMATCHSLTKIEGEYSGDPLDIKMFAATGWILEEPTEEETALHNPLMPTVVRPPKQTVRNDSQNASCEIGIVRQFPFSSALQRMSVVVRRLGEKHMEAFLKGAPEVVASLCKPQSVPQSFTETLESYTRQGFRVIALAHRQLESKLSWHKVQTLSRDLIETNMEFLGLIIMQNKIKQETAGVLTELQKADIRTLMVTGDNMLTAISVARDCGMVRPHENVIIADAVPPKDSHPACITWRYMDNPARTARGSQTAHINMEEDMYHFAVNGRAFAVITEHFPQLIQKLALRSTVFARMSPDQKTQLVEILQGIDYIVGMCGDGANDCGALKRAHSGISLSELEASVASPFTSSVSNISCVPNLVREGRAALITSFCVFKFMALYSIIQYISVILLYWILSNLGDFQFLFIDLVIILIIAFTMSLNPAWKELVRQRPPSSLISGPLLCSVLTQILNCLAFQVLAFYLVQQQSWYETWTPQSDACNISRSSFSESPNRTNSHDHKNIRNYENTSLFYVSSFQYLAVAIVFSKGKPFRQPSYKNWSLMLSCLGLYCFLFFIMLYPISAIDNFLEIVCIPYDWRVTLVVIIAANAVASFMLEILIVDIILWRFVFREGQGANGPRESSSGDTPQAVNDSWGALFLSRLFCRRNKPPKVLYRQLALELQECADWPPKPSIVTYASDPQSHISATL</sequence>
<feature type="transmembrane region" description="Helical" evidence="10">
    <location>
        <begin position="444"/>
        <end position="463"/>
    </location>
</feature>
<keyword evidence="2 10" id="KW-0812">Transmembrane</keyword>
<comment type="subcellular location">
    <subcellularLocation>
        <location evidence="1">Membrane</location>
        <topology evidence="1">Multi-pass membrane protein</topology>
    </subcellularLocation>
</comment>
<feature type="transmembrane region" description="Helical" evidence="10">
    <location>
        <begin position="484"/>
        <end position="506"/>
    </location>
</feature>
<evidence type="ECO:0000256" key="9">
    <source>
        <dbReference type="ARBA" id="ARBA00023136"/>
    </source>
</evidence>
<dbReference type="InterPro" id="IPR006544">
    <property type="entry name" value="P-type_TPase_V"/>
</dbReference>
<feature type="non-terminal residue" evidence="11">
    <location>
        <position position="1"/>
    </location>
</feature>
<evidence type="ECO:0000256" key="7">
    <source>
        <dbReference type="ARBA" id="ARBA00022967"/>
    </source>
</evidence>
<dbReference type="Gene3D" id="3.40.1110.10">
    <property type="entry name" value="Calcium-transporting ATPase, cytoplasmic domain N"/>
    <property type="match status" value="1"/>
</dbReference>
<keyword evidence="9 10" id="KW-0472">Membrane</keyword>
<keyword evidence="7" id="KW-1278">Translocase</keyword>
<keyword evidence="6" id="KW-0460">Magnesium</keyword>
<evidence type="ECO:0000256" key="3">
    <source>
        <dbReference type="ARBA" id="ARBA00022723"/>
    </source>
</evidence>
<organism evidence="11 12">
    <name type="scientific">Characodon lateralis</name>
    <dbReference type="NCBI Taxonomy" id="208331"/>
    <lineage>
        <taxon>Eukaryota</taxon>
        <taxon>Metazoa</taxon>
        <taxon>Chordata</taxon>
        <taxon>Craniata</taxon>
        <taxon>Vertebrata</taxon>
        <taxon>Euteleostomi</taxon>
        <taxon>Actinopterygii</taxon>
        <taxon>Neopterygii</taxon>
        <taxon>Teleostei</taxon>
        <taxon>Neoteleostei</taxon>
        <taxon>Acanthomorphata</taxon>
        <taxon>Ovalentaria</taxon>
        <taxon>Atherinomorphae</taxon>
        <taxon>Cyprinodontiformes</taxon>
        <taxon>Goodeidae</taxon>
        <taxon>Characodon</taxon>
    </lineage>
</organism>
<dbReference type="Gene3D" id="1.20.1110.10">
    <property type="entry name" value="Calcium-transporting ATPase, transmembrane domain"/>
    <property type="match status" value="1"/>
</dbReference>
<keyword evidence="8 10" id="KW-1133">Transmembrane helix</keyword>
<evidence type="ECO:0008006" key="13">
    <source>
        <dbReference type="Google" id="ProtNLM"/>
    </source>
</evidence>
<comment type="caution">
    <text evidence="11">The sequence shown here is derived from an EMBL/GenBank/DDBJ whole genome shotgun (WGS) entry which is preliminary data.</text>
</comment>
<dbReference type="NCBIfam" id="TIGR01657">
    <property type="entry name" value="P-ATPase-V"/>
    <property type="match status" value="1"/>
</dbReference>
<evidence type="ECO:0000256" key="8">
    <source>
        <dbReference type="ARBA" id="ARBA00022989"/>
    </source>
</evidence>
<accession>A0ABU7DB40</accession>
<dbReference type="Pfam" id="PF13246">
    <property type="entry name" value="Cation_ATPase"/>
    <property type="match status" value="1"/>
</dbReference>
<dbReference type="Gene3D" id="3.40.50.1000">
    <property type="entry name" value="HAD superfamily/HAD-like"/>
    <property type="match status" value="1"/>
</dbReference>
<dbReference type="SUPFAM" id="SSF81665">
    <property type="entry name" value="Calcium ATPase, transmembrane domain M"/>
    <property type="match status" value="1"/>
</dbReference>
<dbReference type="InterPro" id="IPR023214">
    <property type="entry name" value="HAD_sf"/>
</dbReference>
<dbReference type="NCBIfam" id="TIGR01494">
    <property type="entry name" value="ATPase_P-type"/>
    <property type="match status" value="1"/>
</dbReference>
<name>A0ABU7DB40_9TELE</name>
<dbReference type="SUPFAM" id="SSF56784">
    <property type="entry name" value="HAD-like"/>
    <property type="match status" value="1"/>
</dbReference>
<proteinExistence type="predicted"/>
<dbReference type="EMBL" id="JAHUTJ010018078">
    <property type="protein sequence ID" value="MED6271305.1"/>
    <property type="molecule type" value="Genomic_DNA"/>
</dbReference>
<evidence type="ECO:0000313" key="12">
    <source>
        <dbReference type="Proteomes" id="UP001352852"/>
    </source>
</evidence>
<feature type="transmembrane region" description="Helical" evidence="10">
    <location>
        <begin position="551"/>
        <end position="568"/>
    </location>
</feature>
<dbReference type="InterPro" id="IPR023299">
    <property type="entry name" value="ATPase_P-typ_cyto_dom_N"/>
</dbReference>
<evidence type="ECO:0000256" key="10">
    <source>
        <dbReference type="SAM" id="Phobius"/>
    </source>
</evidence>
<feature type="transmembrane region" description="Helical" evidence="10">
    <location>
        <begin position="580"/>
        <end position="602"/>
    </location>
</feature>
<protein>
    <recommendedName>
        <fullName evidence="13">ATPase type 13A3</fullName>
    </recommendedName>
</protein>
<evidence type="ECO:0000256" key="6">
    <source>
        <dbReference type="ARBA" id="ARBA00022842"/>
    </source>
</evidence>
<evidence type="ECO:0000256" key="2">
    <source>
        <dbReference type="ARBA" id="ARBA00022692"/>
    </source>
</evidence>
<dbReference type="InterPro" id="IPR023298">
    <property type="entry name" value="ATPase_P-typ_TM_dom_sf"/>
</dbReference>
<evidence type="ECO:0000256" key="1">
    <source>
        <dbReference type="ARBA" id="ARBA00004141"/>
    </source>
</evidence>
<keyword evidence="4" id="KW-0547">Nucleotide-binding</keyword>
<keyword evidence="3" id="KW-0479">Metal-binding</keyword>
<dbReference type="Proteomes" id="UP001352852">
    <property type="component" value="Unassembled WGS sequence"/>
</dbReference>
<evidence type="ECO:0000256" key="4">
    <source>
        <dbReference type="ARBA" id="ARBA00022741"/>
    </source>
</evidence>
<evidence type="ECO:0000313" key="11">
    <source>
        <dbReference type="EMBL" id="MED6271305.1"/>
    </source>
</evidence>
<dbReference type="PANTHER" id="PTHR45630:SF12">
    <property type="entry name" value="POLYAMINE-TRANSPORTING ATPASE 13A3"/>
    <property type="match status" value="1"/>
</dbReference>